<proteinExistence type="predicted"/>
<keyword evidence="2" id="KW-1185">Reference proteome</keyword>
<reference evidence="1 2" key="1">
    <citation type="submission" date="2024-10" db="EMBL/GenBank/DDBJ databases">
        <title>Updated reference genomes for cyclostephanoid diatoms.</title>
        <authorList>
            <person name="Roberts W.R."/>
            <person name="Alverson A.J."/>
        </authorList>
    </citation>
    <scope>NUCLEOTIDE SEQUENCE [LARGE SCALE GENOMIC DNA]</scope>
    <source>
        <strain evidence="1 2">AJA010-31</strain>
    </source>
</reference>
<evidence type="ECO:0000313" key="1">
    <source>
        <dbReference type="EMBL" id="KAL3800997.1"/>
    </source>
</evidence>
<accession>A0ABD3QKM8</accession>
<organism evidence="1 2">
    <name type="scientific">Cyclotella atomus</name>
    <dbReference type="NCBI Taxonomy" id="382360"/>
    <lineage>
        <taxon>Eukaryota</taxon>
        <taxon>Sar</taxon>
        <taxon>Stramenopiles</taxon>
        <taxon>Ochrophyta</taxon>
        <taxon>Bacillariophyta</taxon>
        <taxon>Coscinodiscophyceae</taxon>
        <taxon>Thalassiosirophycidae</taxon>
        <taxon>Stephanodiscales</taxon>
        <taxon>Stephanodiscaceae</taxon>
        <taxon>Cyclotella</taxon>
    </lineage>
</organism>
<gene>
    <name evidence="1" type="ORF">ACHAWO_007106</name>
</gene>
<protein>
    <submittedName>
        <fullName evidence="1">Uncharacterized protein</fullName>
    </submittedName>
</protein>
<comment type="caution">
    <text evidence="1">The sequence shown here is derived from an EMBL/GenBank/DDBJ whole genome shotgun (WGS) entry which is preliminary data.</text>
</comment>
<dbReference type="EMBL" id="JALLPJ020000146">
    <property type="protein sequence ID" value="KAL3800997.1"/>
    <property type="molecule type" value="Genomic_DNA"/>
</dbReference>
<dbReference type="AlphaFoldDB" id="A0ABD3QKM8"/>
<name>A0ABD3QKM8_9STRA</name>
<sequence>MRARSGNKGTQTKIKYMGLFFSYFEILVLAPLTCLPDLADGALVAGEDVTGAGVAGEDVTGAGVAGEDVTGAGVAGETSALSATSPFSKAITLITTNQ</sequence>
<evidence type="ECO:0000313" key="2">
    <source>
        <dbReference type="Proteomes" id="UP001530400"/>
    </source>
</evidence>
<dbReference type="Proteomes" id="UP001530400">
    <property type="component" value="Unassembled WGS sequence"/>
</dbReference>